<feature type="compositionally biased region" description="Basic and acidic residues" evidence="1">
    <location>
        <begin position="1"/>
        <end position="17"/>
    </location>
</feature>
<comment type="caution">
    <text evidence="2">The sequence shown here is derived from an EMBL/GenBank/DDBJ whole genome shotgun (WGS) entry which is preliminary data.</text>
</comment>
<accession>A0A8X7S3T1</accession>
<dbReference type="Proteomes" id="UP000886595">
    <property type="component" value="Unassembled WGS sequence"/>
</dbReference>
<feature type="region of interest" description="Disordered" evidence="1">
    <location>
        <begin position="1"/>
        <end position="23"/>
    </location>
</feature>
<evidence type="ECO:0000313" key="3">
    <source>
        <dbReference type="Proteomes" id="UP000886595"/>
    </source>
</evidence>
<protein>
    <submittedName>
        <fullName evidence="2">Uncharacterized protein</fullName>
    </submittedName>
</protein>
<keyword evidence="3" id="KW-1185">Reference proteome</keyword>
<organism evidence="2 3">
    <name type="scientific">Brassica carinata</name>
    <name type="common">Ethiopian mustard</name>
    <name type="synonym">Abyssinian cabbage</name>
    <dbReference type="NCBI Taxonomy" id="52824"/>
    <lineage>
        <taxon>Eukaryota</taxon>
        <taxon>Viridiplantae</taxon>
        <taxon>Streptophyta</taxon>
        <taxon>Embryophyta</taxon>
        <taxon>Tracheophyta</taxon>
        <taxon>Spermatophyta</taxon>
        <taxon>Magnoliopsida</taxon>
        <taxon>eudicotyledons</taxon>
        <taxon>Gunneridae</taxon>
        <taxon>Pentapetalae</taxon>
        <taxon>rosids</taxon>
        <taxon>malvids</taxon>
        <taxon>Brassicales</taxon>
        <taxon>Brassicaceae</taxon>
        <taxon>Brassiceae</taxon>
        <taxon>Brassica</taxon>
    </lineage>
</organism>
<sequence length="186" mass="20360">MTPGDQRGRVPARHEPTRGSAAAPGECARCQAASVASAAIARPASVAECPAPGEVVCGNLLSLGRSLAVDFEMSFLIQRDSSSIEVEMDFALFLVAGVEGSREICKQNRNQLQVFRKMKRQREQIKEGEVSLPVVVVRRSNDLLHPSLNGRSYGGDGDEGEVWWRGLVVMKKEIREISLRLGSKKR</sequence>
<reference evidence="2 3" key="1">
    <citation type="submission" date="2020-02" db="EMBL/GenBank/DDBJ databases">
        <authorList>
            <person name="Ma Q."/>
            <person name="Huang Y."/>
            <person name="Song X."/>
            <person name="Pei D."/>
        </authorList>
    </citation>
    <scope>NUCLEOTIDE SEQUENCE [LARGE SCALE GENOMIC DNA]</scope>
    <source>
        <strain evidence="2">Sxm20200214</strain>
        <tissue evidence="2">Leaf</tissue>
    </source>
</reference>
<proteinExistence type="predicted"/>
<gene>
    <name evidence="2" type="ORF">Bca52824_035644</name>
</gene>
<name>A0A8X7S3T1_BRACI</name>
<evidence type="ECO:0000256" key="1">
    <source>
        <dbReference type="SAM" id="MobiDB-lite"/>
    </source>
</evidence>
<dbReference type="AlphaFoldDB" id="A0A8X7S3T1"/>
<dbReference type="EMBL" id="JAAMPC010000008">
    <property type="protein sequence ID" value="KAG2299172.1"/>
    <property type="molecule type" value="Genomic_DNA"/>
</dbReference>
<evidence type="ECO:0000313" key="2">
    <source>
        <dbReference type="EMBL" id="KAG2299172.1"/>
    </source>
</evidence>